<organism evidence="1 2">
    <name type="scientific">Pistacia atlantica</name>
    <dbReference type="NCBI Taxonomy" id="434234"/>
    <lineage>
        <taxon>Eukaryota</taxon>
        <taxon>Viridiplantae</taxon>
        <taxon>Streptophyta</taxon>
        <taxon>Embryophyta</taxon>
        <taxon>Tracheophyta</taxon>
        <taxon>Spermatophyta</taxon>
        <taxon>Magnoliopsida</taxon>
        <taxon>eudicotyledons</taxon>
        <taxon>Gunneridae</taxon>
        <taxon>Pentapetalae</taxon>
        <taxon>rosids</taxon>
        <taxon>malvids</taxon>
        <taxon>Sapindales</taxon>
        <taxon>Anacardiaceae</taxon>
        <taxon>Pistacia</taxon>
    </lineage>
</organism>
<proteinExistence type="predicted"/>
<accession>A0ACC1AR88</accession>
<gene>
    <name evidence="1" type="ORF">Patl1_32963</name>
</gene>
<reference evidence="2" key="1">
    <citation type="journal article" date="2023" name="G3 (Bethesda)">
        <title>Genome assembly and association tests identify interacting loci associated with vigor, precocity, and sex in interspecific pistachio rootstocks.</title>
        <authorList>
            <person name="Palmer W."/>
            <person name="Jacygrad E."/>
            <person name="Sagayaradj S."/>
            <person name="Cavanaugh K."/>
            <person name="Han R."/>
            <person name="Bertier L."/>
            <person name="Beede B."/>
            <person name="Kafkas S."/>
            <person name="Golino D."/>
            <person name="Preece J."/>
            <person name="Michelmore R."/>
        </authorList>
    </citation>
    <scope>NUCLEOTIDE SEQUENCE [LARGE SCALE GENOMIC DNA]</scope>
</reference>
<dbReference type="EMBL" id="CM047905">
    <property type="protein sequence ID" value="KAJ0089173.1"/>
    <property type="molecule type" value="Genomic_DNA"/>
</dbReference>
<evidence type="ECO:0000313" key="2">
    <source>
        <dbReference type="Proteomes" id="UP001164250"/>
    </source>
</evidence>
<name>A0ACC1AR88_9ROSI</name>
<comment type="caution">
    <text evidence="1">The sequence shown here is derived from an EMBL/GenBank/DDBJ whole genome shotgun (WGS) entry which is preliminary data.</text>
</comment>
<evidence type="ECO:0000313" key="1">
    <source>
        <dbReference type="EMBL" id="KAJ0089173.1"/>
    </source>
</evidence>
<sequence length="155" mass="17271">MEFKHFSHPHILRLYYIPQGQEVHCSGCESSFSGSAYGCAHCQYFLHEHCAKASPTLQHSTHSLHHLTLPPPTTYSAGSCSCSCNAFGSPGTAFSFVVHFVSSIFIFIVLCRHTFISMKLTQMSSASALLFLTMRLGQLSFWHMSQSLGLQFMDI</sequence>
<dbReference type="Proteomes" id="UP001164250">
    <property type="component" value="Chromosome 9"/>
</dbReference>
<keyword evidence="2" id="KW-1185">Reference proteome</keyword>
<protein>
    <submittedName>
        <fullName evidence="1">Uncharacterized protein</fullName>
    </submittedName>
</protein>